<keyword evidence="2" id="KW-1185">Reference proteome</keyword>
<evidence type="ECO:0000313" key="2">
    <source>
        <dbReference type="Proteomes" id="UP000278983"/>
    </source>
</evidence>
<dbReference type="NCBIfam" id="TIGR04193">
    <property type="entry name" value="SPASM_w_grasp"/>
    <property type="match status" value="1"/>
</dbReference>
<comment type="caution">
    <text evidence="1">The sequence shown here is derived from an EMBL/GenBank/DDBJ whole genome shotgun (WGS) entry which is preliminary data.</text>
</comment>
<evidence type="ECO:0000313" key="1">
    <source>
        <dbReference type="EMBL" id="RUL60063.1"/>
    </source>
</evidence>
<dbReference type="Proteomes" id="UP000278983">
    <property type="component" value="Unassembled WGS sequence"/>
</dbReference>
<name>A0A432LMI7_9BACT</name>
<organism evidence="1 2">
    <name type="scientific">Prevotella koreensis</name>
    <dbReference type="NCBI Taxonomy" id="2490854"/>
    <lineage>
        <taxon>Bacteria</taxon>
        <taxon>Pseudomonadati</taxon>
        <taxon>Bacteroidota</taxon>
        <taxon>Bacteroidia</taxon>
        <taxon>Bacteroidales</taxon>
        <taxon>Prevotellaceae</taxon>
        <taxon>Prevotella</taxon>
    </lineage>
</organism>
<dbReference type="InterPro" id="IPR026497">
    <property type="entry name" value="GRASP-with-SPASM"/>
</dbReference>
<dbReference type="AlphaFoldDB" id="A0A432LMI7"/>
<dbReference type="EMBL" id="RYYU01000001">
    <property type="protein sequence ID" value="RUL60063.1"/>
    <property type="molecule type" value="Genomic_DNA"/>
</dbReference>
<protein>
    <submittedName>
        <fullName evidence="1">Grasp-with-spasm system SPASM domain peptide maturase</fullName>
    </submittedName>
</protein>
<dbReference type="OrthoDB" id="9808591at2"/>
<gene>
    <name evidence="1" type="primary">gwsS</name>
    <name evidence="1" type="ORF">EHV08_10115</name>
</gene>
<proteinExistence type="predicted"/>
<sequence length="410" mass="47487">MLLIFAKRNIPTKFLYPFNDGIHIDSIIDFEKLEFAVPEVSENASSIEDKQTLQSYSSKDFEDIKNMYLLIFHDVIISKGRNQSILYDLSEKRLFKVPNSVIEFITILGNKTIGEILNSFSTYEKRILFSYVQFLLSNKLARLVNNVEQFGSQEQFIKGFKESLNISTSIIDSAIIDIKETSSFDIQGFIKKLTSFRCSKILLRFWEINMDFFKKAISCIRTSNSIVRVDTYLPMEMYSQIVTIIENECKLFNILVFRCDKSSISFINPDIIDLRKTIYKSTKQSLAPTDCGNISFGKTALIPRSDYILKNIFVNSCLYKKISVDSDGFVKNCPSMRHHFGHVDSVDLCKVIKENSFTKYWYITKDKINICSICQYKYSCFDCRAYTEDDTLYGRPSKCQLSTSSNQWKK</sequence>
<reference evidence="1 2" key="1">
    <citation type="submission" date="2018-12" db="EMBL/GenBank/DDBJ databases">
        <title>Genome sequencing of Prevotella sp. KCOM 3155 (= JS262).</title>
        <authorList>
            <person name="Kook J.-K."/>
            <person name="Park S.-N."/>
            <person name="Lim Y.K."/>
        </authorList>
    </citation>
    <scope>NUCLEOTIDE SEQUENCE [LARGE SCALE GENOMIC DNA]</scope>
    <source>
        <strain evidence="1 2">KCOM 3155</strain>
    </source>
</reference>
<accession>A0A432LMI7</accession>